<dbReference type="AlphaFoldDB" id="A0A1G8ZKA7"/>
<gene>
    <name evidence="2" type="ORF">SAMN04515672_2360</name>
</gene>
<dbReference type="EMBL" id="FNFE01000003">
    <property type="protein sequence ID" value="SDK15497.1"/>
    <property type="molecule type" value="Genomic_DNA"/>
</dbReference>
<organism evidence="2 3">
    <name type="scientific">Natronorubrum texcoconense</name>
    <dbReference type="NCBI Taxonomy" id="1095776"/>
    <lineage>
        <taxon>Archaea</taxon>
        <taxon>Methanobacteriati</taxon>
        <taxon>Methanobacteriota</taxon>
        <taxon>Stenosarchaea group</taxon>
        <taxon>Halobacteria</taxon>
        <taxon>Halobacteriales</taxon>
        <taxon>Natrialbaceae</taxon>
        <taxon>Natronorubrum</taxon>
    </lineage>
</organism>
<proteinExistence type="predicted"/>
<evidence type="ECO:0000313" key="2">
    <source>
        <dbReference type="EMBL" id="SDK15497.1"/>
    </source>
</evidence>
<protein>
    <submittedName>
        <fullName evidence="2">Uncharacterized protein</fullName>
    </submittedName>
</protein>
<evidence type="ECO:0000256" key="1">
    <source>
        <dbReference type="SAM" id="MobiDB-lite"/>
    </source>
</evidence>
<accession>A0A1G8ZKA7</accession>
<reference evidence="3" key="1">
    <citation type="submission" date="2016-10" db="EMBL/GenBank/DDBJ databases">
        <authorList>
            <person name="Varghese N."/>
            <person name="Submissions S."/>
        </authorList>
    </citation>
    <scope>NUCLEOTIDE SEQUENCE [LARGE SCALE GENOMIC DNA]</scope>
    <source>
        <strain evidence="3">B4,CECT 8067,JCM 17497</strain>
    </source>
</reference>
<keyword evidence="3" id="KW-1185">Reference proteome</keyword>
<dbReference type="STRING" id="1095776.SAMN04515672_2360"/>
<name>A0A1G8ZKA7_9EURY</name>
<dbReference type="Proteomes" id="UP000198882">
    <property type="component" value="Unassembled WGS sequence"/>
</dbReference>
<evidence type="ECO:0000313" key="3">
    <source>
        <dbReference type="Proteomes" id="UP000198882"/>
    </source>
</evidence>
<feature type="region of interest" description="Disordered" evidence="1">
    <location>
        <begin position="1"/>
        <end position="20"/>
    </location>
</feature>
<sequence length="91" mass="9868">MGYHRSVSRDDHRAGSSRGTEAVECYEGVSVGLATLWRLGVDLLGDAEGIQAAFGSGEAAARCRHLERNEIVGQIGTDPSSYQSVRHCYRN</sequence>